<gene>
    <name evidence="5" type="primary">kptA</name>
    <name evidence="6" type="ORF">ABQ292_13470</name>
</gene>
<dbReference type="RefSeq" id="WP_369207135.1">
    <property type="nucleotide sequence ID" value="NZ_JBFNXQ010000039.1"/>
</dbReference>
<dbReference type="PANTHER" id="PTHR12684:SF2">
    <property type="entry name" value="TRNA 2'-PHOSPHOTRANSFERASE 1"/>
    <property type="match status" value="1"/>
</dbReference>
<evidence type="ECO:0000256" key="3">
    <source>
        <dbReference type="ARBA" id="ARBA00023027"/>
    </source>
</evidence>
<dbReference type="Gene3D" id="3.20.170.30">
    <property type="match status" value="1"/>
</dbReference>
<keyword evidence="7" id="KW-1185">Reference proteome</keyword>
<dbReference type="HAMAP" id="MF_00299">
    <property type="entry name" value="KptA"/>
    <property type="match status" value="1"/>
</dbReference>
<dbReference type="InterPro" id="IPR042080">
    <property type="entry name" value="RNA_2'-PTrans_N"/>
</dbReference>
<accession>A0ABV3XFL3</accession>
<dbReference type="EC" id="2.7.1.-" evidence="5"/>
<comment type="function">
    <text evidence="4 5">Removes the 2'-phosphate from RNA via an intermediate in which the phosphate is ADP-ribosylated by NAD followed by a presumed transesterification to release the RNA and generate ADP-ribose 1''-2''-cyclic phosphate (APPR&gt;P). May function as an ADP-ribosylase.</text>
</comment>
<dbReference type="InterPro" id="IPR002745">
    <property type="entry name" value="Ptrans_KptA/Tpt1"/>
</dbReference>
<keyword evidence="2 5" id="KW-0808">Transferase</keyword>
<evidence type="ECO:0000256" key="4">
    <source>
        <dbReference type="ARBA" id="ARBA00025212"/>
    </source>
</evidence>
<dbReference type="InterPro" id="IPR022928">
    <property type="entry name" value="RNA_2'-PTrans_KptA"/>
</dbReference>
<name>A0ABV3XFL3_9ACTN</name>
<sequence length="231" mass="24217">MWHTGSPGDHDGHDDDVRCPELGIEEAATEPAGTPAAGPPAGVEVPRHVSSDVVRVGKRLSYVLRHRPDSVGLTLDEAGWVDVDALLAALAAYGLLLTRAGLDRVVAGDDKGRFAYDGTGRRIRASQGHSVPVALGYAAEPPPAVLFHGTVERVLPAIEAEGLQPGRRHAVHLSPDVGTARRVGARRRGRAVVLRVDAAGLAATGAVFTRSANGVWLVDAVPPPFLTVLDD</sequence>
<proteinExistence type="inferred from homology"/>
<evidence type="ECO:0000256" key="2">
    <source>
        <dbReference type="ARBA" id="ARBA00022679"/>
    </source>
</evidence>
<dbReference type="PANTHER" id="PTHR12684">
    <property type="entry name" value="PUTATIVE PHOSPHOTRANSFERASE"/>
    <property type="match status" value="1"/>
</dbReference>
<dbReference type="EMBL" id="JBFNXQ010000039">
    <property type="protein sequence ID" value="MEX5719369.1"/>
    <property type="molecule type" value="Genomic_DNA"/>
</dbReference>
<evidence type="ECO:0000256" key="5">
    <source>
        <dbReference type="HAMAP-Rule" id="MF_00299"/>
    </source>
</evidence>
<dbReference type="SUPFAM" id="SSF56399">
    <property type="entry name" value="ADP-ribosylation"/>
    <property type="match status" value="1"/>
</dbReference>
<comment type="similarity">
    <text evidence="1 5">Belongs to the KptA/TPT1 family.</text>
</comment>
<evidence type="ECO:0000256" key="1">
    <source>
        <dbReference type="ARBA" id="ARBA00009836"/>
    </source>
</evidence>
<keyword evidence="3 5" id="KW-0520">NAD</keyword>
<protein>
    <recommendedName>
        <fullName evidence="5">Probable RNA 2'-phosphotransferase</fullName>
        <ecNumber evidence="5">2.7.1.-</ecNumber>
    </recommendedName>
</protein>
<dbReference type="Gene3D" id="1.10.10.970">
    <property type="entry name" value="RNA 2'-phosphotransferase, Tpt1/KptA family, N-terminal domain"/>
    <property type="match status" value="1"/>
</dbReference>
<dbReference type="Proteomes" id="UP001560045">
    <property type="component" value="Unassembled WGS sequence"/>
</dbReference>
<dbReference type="InterPro" id="IPR042081">
    <property type="entry name" value="RNA_2'-PTrans_C"/>
</dbReference>
<reference evidence="6 7" key="1">
    <citation type="submission" date="2024-06" db="EMBL/GenBank/DDBJ databases">
        <title>Draft genome sequence of Geodermatophilus badlandi, a novel member of the Geodermatophilaceae isolated from badland sedimentary rocks in the Red desert, Wyoming, USA.</title>
        <authorList>
            <person name="Ben Tekaya S."/>
            <person name="Nouioui I."/>
            <person name="Flores G.M."/>
            <person name="Shaal M.N."/>
            <person name="Bredoire F."/>
            <person name="Basile F."/>
            <person name="Van Diepen L."/>
            <person name="Ward N.L."/>
        </authorList>
    </citation>
    <scope>NUCLEOTIDE SEQUENCE [LARGE SCALE GENOMIC DNA]</scope>
    <source>
        <strain evidence="6 7">WL48A</strain>
    </source>
</reference>
<evidence type="ECO:0000313" key="6">
    <source>
        <dbReference type="EMBL" id="MEX5719369.1"/>
    </source>
</evidence>
<organism evidence="6 7">
    <name type="scientific">Geodermatophilus maliterrae</name>
    <dbReference type="NCBI Taxonomy" id="3162531"/>
    <lineage>
        <taxon>Bacteria</taxon>
        <taxon>Bacillati</taxon>
        <taxon>Actinomycetota</taxon>
        <taxon>Actinomycetes</taxon>
        <taxon>Geodermatophilales</taxon>
        <taxon>Geodermatophilaceae</taxon>
        <taxon>Geodermatophilus</taxon>
    </lineage>
</organism>
<comment type="caution">
    <text evidence="6">The sequence shown here is derived from an EMBL/GenBank/DDBJ whole genome shotgun (WGS) entry which is preliminary data.</text>
</comment>
<evidence type="ECO:0000313" key="7">
    <source>
        <dbReference type="Proteomes" id="UP001560045"/>
    </source>
</evidence>
<dbReference type="Pfam" id="PF01885">
    <property type="entry name" value="PTS_2-RNA"/>
    <property type="match status" value="1"/>
</dbReference>